<reference evidence="2" key="1">
    <citation type="journal article" date="2019" name="Nat. Commun.">
        <title>The genome of broomcorn millet.</title>
        <authorList>
            <person name="Zou C."/>
            <person name="Miki D."/>
            <person name="Li D."/>
            <person name="Tang Q."/>
            <person name="Xiao L."/>
            <person name="Rajput S."/>
            <person name="Deng P."/>
            <person name="Jia W."/>
            <person name="Huang R."/>
            <person name="Zhang M."/>
            <person name="Sun Y."/>
            <person name="Hu J."/>
            <person name="Fu X."/>
            <person name="Schnable P.S."/>
            <person name="Li F."/>
            <person name="Zhang H."/>
            <person name="Feng B."/>
            <person name="Zhu X."/>
            <person name="Liu R."/>
            <person name="Schnable J.C."/>
            <person name="Zhu J.-K."/>
            <person name="Zhang H."/>
        </authorList>
    </citation>
    <scope>NUCLEOTIDE SEQUENCE [LARGE SCALE GENOMIC DNA]</scope>
</reference>
<keyword evidence="2" id="KW-1185">Reference proteome</keyword>
<proteinExistence type="predicted"/>
<gene>
    <name evidence="1" type="ORF">C2845_PM07G03760</name>
</gene>
<dbReference type="AlphaFoldDB" id="A0A3L6SRP6"/>
<comment type="caution">
    <text evidence="1">The sequence shown here is derived from an EMBL/GenBank/DDBJ whole genome shotgun (WGS) entry which is preliminary data.</text>
</comment>
<dbReference type="OrthoDB" id="155203at2759"/>
<evidence type="ECO:0000313" key="2">
    <source>
        <dbReference type="Proteomes" id="UP000275267"/>
    </source>
</evidence>
<name>A0A3L6SRP6_PANMI</name>
<protein>
    <submittedName>
        <fullName evidence="1">Uncharacterized protein</fullName>
    </submittedName>
</protein>
<dbReference type="STRING" id="4540.A0A3L6SRP6"/>
<organism evidence="1 2">
    <name type="scientific">Panicum miliaceum</name>
    <name type="common">Proso millet</name>
    <name type="synonym">Broomcorn millet</name>
    <dbReference type="NCBI Taxonomy" id="4540"/>
    <lineage>
        <taxon>Eukaryota</taxon>
        <taxon>Viridiplantae</taxon>
        <taxon>Streptophyta</taxon>
        <taxon>Embryophyta</taxon>
        <taxon>Tracheophyta</taxon>
        <taxon>Spermatophyta</taxon>
        <taxon>Magnoliopsida</taxon>
        <taxon>Liliopsida</taxon>
        <taxon>Poales</taxon>
        <taxon>Poaceae</taxon>
        <taxon>PACMAD clade</taxon>
        <taxon>Panicoideae</taxon>
        <taxon>Panicodae</taxon>
        <taxon>Paniceae</taxon>
        <taxon>Panicinae</taxon>
        <taxon>Panicum</taxon>
        <taxon>Panicum sect. Panicum</taxon>
    </lineage>
</organism>
<sequence length="170" mass="18808">MESFFKCCDMSADVMGATWAKEIAAETIYKERCIAVNNGESWAKYMSISGSAEDEHDIITMQYTEEGLLTIDENKDGRAAAFGDDIAIECLATEFKREVYVVQAHGADAMIDEDNCVFFLPHRPRGEICEPPIFLFMKGTAWCGAGADHYEPLIATVLQHVTPDKAAVVL</sequence>
<dbReference type="EMBL" id="PQIB02000004">
    <property type="protein sequence ID" value="RLN24394.1"/>
    <property type="molecule type" value="Genomic_DNA"/>
</dbReference>
<dbReference type="Proteomes" id="UP000275267">
    <property type="component" value="Unassembled WGS sequence"/>
</dbReference>
<evidence type="ECO:0000313" key="1">
    <source>
        <dbReference type="EMBL" id="RLN24394.1"/>
    </source>
</evidence>
<dbReference type="PANTHER" id="PTHR36068:SF1">
    <property type="entry name" value="OS01G0102500 PROTEIN"/>
    <property type="match status" value="1"/>
</dbReference>
<dbReference type="PANTHER" id="PTHR36068">
    <property type="entry name" value="OS01G0102500 PROTEIN"/>
    <property type="match status" value="1"/>
</dbReference>
<accession>A0A3L6SRP6</accession>